<dbReference type="EMBL" id="VFJC01000010">
    <property type="protein sequence ID" value="KAB5565710.1"/>
    <property type="molecule type" value="Genomic_DNA"/>
</dbReference>
<gene>
    <name evidence="1" type="ORF">PHYPO_G00244690</name>
</gene>
<organism evidence="1 2">
    <name type="scientific">Pangasianodon hypophthalmus</name>
    <name type="common">Striped catfish</name>
    <name type="synonym">Helicophagus hypophthalmus</name>
    <dbReference type="NCBI Taxonomy" id="310915"/>
    <lineage>
        <taxon>Eukaryota</taxon>
        <taxon>Metazoa</taxon>
        <taxon>Chordata</taxon>
        <taxon>Craniata</taxon>
        <taxon>Vertebrata</taxon>
        <taxon>Euteleostomi</taxon>
        <taxon>Actinopterygii</taxon>
        <taxon>Neopterygii</taxon>
        <taxon>Teleostei</taxon>
        <taxon>Ostariophysi</taxon>
        <taxon>Siluriformes</taxon>
        <taxon>Pangasiidae</taxon>
        <taxon>Pangasianodon</taxon>
    </lineage>
</organism>
<accession>A0A5N5NDJ7</accession>
<reference evidence="1 2" key="1">
    <citation type="submission" date="2019-06" db="EMBL/GenBank/DDBJ databases">
        <title>A chromosome-scale genome assembly of the striped catfish, Pangasianodon hypophthalmus.</title>
        <authorList>
            <person name="Wen M."/>
            <person name="Zahm M."/>
            <person name="Roques C."/>
            <person name="Cabau C."/>
            <person name="Klopp C."/>
            <person name="Donnadieu C."/>
            <person name="Jouanno E."/>
            <person name="Avarre J.-C."/>
            <person name="Campet M."/>
            <person name="Ha T.T.T."/>
            <person name="Dugue R."/>
            <person name="Lampietro C."/>
            <person name="Louis A."/>
            <person name="Herpin A."/>
            <person name="Echchiki A."/>
            <person name="Berthelot C."/>
            <person name="Parey E."/>
            <person name="Roest-Crollius H."/>
            <person name="Braasch I."/>
            <person name="Postlethwait J."/>
            <person name="Bobe J."/>
            <person name="Montfort J."/>
            <person name="Bouchez O."/>
            <person name="Begum T."/>
            <person name="Schartl M."/>
            <person name="Guiguen Y."/>
        </authorList>
    </citation>
    <scope>NUCLEOTIDE SEQUENCE [LARGE SCALE GENOMIC DNA]</scope>
    <source>
        <strain evidence="1 2">Indonesia</strain>
        <tissue evidence="1">Blood</tissue>
    </source>
</reference>
<evidence type="ECO:0000313" key="2">
    <source>
        <dbReference type="Proteomes" id="UP000327468"/>
    </source>
</evidence>
<proteinExistence type="predicted"/>
<comment type="caution">
    <text evidence="1">The sequence shown here is derived from an EMBL/GenBank/DDBJ whole genome shotgun (WGS) entry which is preliminary data.</text>
</comment>
<keyword evidence="2" id="KW-1185">Reference proteome</keyword>
<evidence type="ECO:0000313" key="1">
    <source>
        <dbReference type="EMBL" id="KAB5565710.1"/>
    </source>
</evidence>
<name>A0A5N5NDJ7_PANHP</name>
<dbReference type="AlphaFoldDB" id="A0A5N5NDJ7"/>
<dbReference type="Proteomes" id="UP000327468">
    <property type="component" value="Chromosome 9"/>
</dbReference>
<sequence>MWAKWWMSEFSFSVYLLTRNNHQKIHGEPHSVYKKIYATSTFPHPFEPGWVILFSSSSSNSSSTFH</sequence>
<protein>
    <submittedName>
        <fullName evidence="1">Uncharacterized protein</fullName>
    </submittedName>
</protein>